<keyword evidence="10" id="KW-1185">Reference proteome</keyword>
<comment type="subcellular location">
    <subcellularLocation>
        <location evidence="1">Cell membrane</location>
        <topology evidence="1">Single-pass membrane protein</topology>
    </subcellularLocation>
</comment>
<evidence type="ECO:0000256" key="5">
    <source>
        <dbReference type="ARBA" id="ARBA00023136"/>
    </source>
</evidence>
<dbReference type="Pfam" id="PF23750">
    <property type="entry name" value="RsgI_M"/>
    <property type="match status" value="1"/>
</dbReference>
<feature type="transmembrane region" description="Helical" evidence="7">
    <location>
        <begin position="57"/>
        <end position="77"/>
    </location>
</feature>
<evidence type="ECO:0000256" key="1">
    <source>
        <dbReference type="ARBA" id="ARBA00004162"/>
    </source>
</evidence>
<accession>A0ABT9ZWI4</accession>
<feature type="domain" description="RsgI N-terminal anti-sigma" evidence="8">
    <location>
        <begin position="2"/>
        <end position="49"/>
    </location>
</feature>
<evidence type="ECO:0000313" key="10">
    <source>
        <dbReference type="Proteomes" id="UP001230005"/>
    </source>
</evidence>
<feature type="region of interest" description="Disordered" evidence="6">
    <location>
        <begin position="245"/>
        <end position="383"/>
    </location>
</feature>
<keyword evidence="2" id="KW-1003">Cell membrane</keyword>
<keyword evidence="5 7" id="KW-0472">Membrane</keyword>
<feature type="compositionally biased region" description="Basic and acidic residues" evidence="6">
    <location>
        <begin position="268"/>
        <end position="295"/>
    </location>
</feature>
<dbReference type="InterPro" id="IPR055431">
    <property type="entry name" value="RsgI_M"/>
</dbReference>
<keyword evidence="3 7" id="KW-0812">Transmembrane</keyword>
<comment type="caution">
    <text evidence="9">The sequence shown here is derived from an EMBL/GenBank/DDBJ whole genome shotgun (WGS) entry which is preliminary data.</text>
</comment>
<dbReference type="PROSITE" id="PS51849">
    <property type="entry name" value="RSGI_N"/>
    <property type="match status" value="1"/>
</dbReference>
<dbReference type="RefSeq" id="WP_307326176.1">
    <property type="nucleotide sequence ID" value="NZ_JAUSUG010000009.1"/>
</dbReference>
<evidence type="ECO:0000256" key="2">
    <source>
        <dbReference type="ARBA" id="ARBA00022475"/>
    </source>
</evidence>
<evidence type="ECO:0000256" key="6">
    <source>
        <dbReference type="SAM" id="MobiDB-lite"/>
    </source>
</evidence>
<name>A0ABT9ZWI4_9BACI</name>
<dbReference type="Pfam" id="PF12791">
    <property type="entry name" value="RsgI_N"/>
    <property type="match status" value="1"/>
</dbReference>
<evidence type="ECO:0000259" key="8">
    <source>
        <dbReference type="PROSITE" id="PS51849"/>
    </source>
</evidence>
<dbReference type="Proteomes" id="UP001230005">
    <property type="component" value="Unassembled WGS sequence"/>
</dbReference>
<dbReference type="EMBL" id="JAUSUG010000009">
    <property type="protein sequence ID" value="MDQ0255234.1"/>
    <property type="molecule type" value="Genomic_DNA"/>
</dbReference>
<evidence type="ECO:0000313" key="9">
    <source>
        <dbReference type="EMBL" id="MDQ0255234.1"/>
    </source>
</evidence>
<evidence type="ECO:0000256" key="7">
    <source>
        <dbReference type="SAM" id="Phobius"/>
    </source>
</evidence>
<keyword evidence="4 7" id="KW-1133">Transmembrane helix</keyword>
<organism evidence="9 10">
    <name type="scientific">Evansella vedderi</name>
    <dbReference type="NCBI Taxonomy" id="38282"/>
    <lineage>
        <taxon>Bacteria</taxon>
        <taxon>Bacillati</taxon>
        <taxon>Bacillota</taxon>
        <taxon>Bacilli</taxon>
        <taxon>Bacillales</taxon>
        <taxon>Bacillaceae</taxon>
        <taxon>Evansella</taxon>
    </lineage>
</organism>
<proteinExistence type="predicted"/>
<feature type="compositionally biased region" description="Low complexity" evidence="6">
    <location>
        <begin position="343"/>
        <end position="383"/>
    </location>
</feature>
<feature type="compositionally biased region" description="Basic and acidic residues" evidence="6">
    <location>
        <begin position="306"/>
        <end position="342"/>
    </location>
</feature>
<gene>
    <name evidence="9" type="ORF">J2S74_002616</name>
</gene>
<protein>
    <recommendedName>
        <fullName evidence="8">RsgI N-terminal anti-sigma domain-containing protein</fullName>
    </recommendedName>
</protein>
<dbReference type="InterPro" id="IPR024449">
    <property type="entry name" value="Anti-sigma_RsgI_N"/>
</dbReference>
<sequence>MNKGVVLEKHKRFMIVMTNEGEFIKAKLREDVDIGEEIPFSPIQVPKWSTIYQSKKYVSVMAAAILLLAFLPIYQFISPDKAYGLVTVDINPSLEFTVNSNYDVIDAEGYNEDGRTIIKGLKDQVIGQPLNVAVSLLITKGNELGYLSNENDIYISSSLTLTEESWGESYERWMEAIQQNYEVNFITINLDNEIFEAAKELSISPTKFVFLRDAQEEGIEIDVEQMKNRSIEDIEADRGKKLDKLISPESIKVNAPFKRGKPENPGNSDHKKNNEKQQEKEEKREEQKEEKEKKNRGNGNNQGNNKSKDDEHPSNKKNENSNKQQNKKEDHPSSKKEKKEKQNQGNNGRQNQNNGNQGQNQNNGNQGQNQNNGNQNQGNNNNN</sequence>
<evidence type="ECO:0000256" key="3">
    <source>
        <dbReference type="ARBA" id="ARBA00022692"/>
    </source>
</evidence>
<evidence type="ECO:0000256" key="4">
    <source>
        <dbReference type="ARBA" id="ARBA00022989"/>
    </source>
</evidence>
<reference evidence="9 10" key="1">
    <citation type="submission" date="2023-07" db="EMBL/GenBank/DDBJ databases">
        <title>Genomic Encyclopedia of Type Strains, Phase IV (KMG-IV): sequencing the most valuable type-strain genomes for metagenomic binning, comparative biology and taxonomic classification.</title>
        <authorList>
            <person name="Goeker M."/>
        </authorList>
    </citation>
    <scope>NUCLEOTIDE SEQUENCE [LARGE SCALE GENOMIC DNA]</scope>
    <source>
        <strain evidence="9 10">DSM 9768</strain>
    </source>
</reference>